<protein>
    <recommendedName>
        <fullName evidence="4">Dihydroxy-acid dehydratase</fullName>
    </recommendedName>
</protein>
<dbReference type="AlphaFoldDB" id="A0AAE2VYQ5"/>
<evidence type="ECO:0000313" key="2">
    <source>
        <dbReference type="EMBL" id="MBM1714035.1"/>
    </source>
</evidence>
<comment type="caution">
    <text evidence="2">The sequence shown here is derived from an EMBL/GenBank/DDBJ whole genome shotgun (WGS) entry which is preliminary data.</text>
</comment>
<name>A0AAE2VYQ5_9RHOB</name>
<evidence type="ECO:0008006" key="4">
    <source>
        <dbReference type="Google" id="ProtNLM"/>
    </source>
</evidence>
<keyword evidence="3" id="KW-1185">Reference proteome</keyword>
<sequence>MNTWICKTTVAALALSLLAACEEGQGGAFLQGLDTGAAPPKAIALSQANMAFGAVTLVAPKGFCIDKTSLRQNFALMSRCEALGALSAGANAPVGILTASFSAASATIPSPSETAAAFGLNTVTDPVVSDRSVTFRANGRAPAKGLSETHWRGTARVGSQMMGLALHGPSGGRAIGAEGRAILDQMISSLAADG</sequence>
<dbReference type="RefSeq" id="WP_203242254.1">
    <property type="nucleotide sequence ID" value="NZ_JAFBRH010000002.1"/>
</dbReference>
<feature type="signal peptide" evidence="1">
    <location>
        <begin position="1"/>
        <end position="19"/>
    </location>
</feature>
<organism evidence="2 3">
    <name type="scientific">Sulfitobacter geojensis</name>
    <dbReference type="NCBI Taxonomy" id="1342299"/>
    <lineage>
        <taxon>Bacteria</taxon>
        <taxon>Pseudomonadati</taxon>
        <taxon>Pseudomonadota</taxon>
        <taxon>Alphaproteobacteria</taxon>
        <taxon>Rhodobacterales</taxon>
        <taxon>Roseobacteraceae</taxon>
        <taxon>Sulfitobacter</taxon>
    </lineage>
</organism>
<dbReference type="PROSITE" id="PS51257">
    <property type="entry name" value="PROKAR_LIPOPROTEIN"/>
    <property type="match status" value="1"/>
</dbReference>
<evidence type="ECO:0000313" key="3">
    <source>
        <dbReference type="Proteomes" id="UP000732193"/>
    </source>
</evidence>
<dbReference type="Proteomes" id="UP000732193">
    <property type="component" value="Unassembled WGS sequence"/>
</dbReference>
<proteinExistence type="predicted"/>
<evidence type="ECO:0000256" key="1">
    <source>
        <dbReference type="SAM" id="SignalP"/>
    </source>
</evidence>
<accession>A0AAE2VYQ5</accession>
<dbReference type="EMBL" id="JAFBRM010000002">
    <property type="protein sequence ID" value="MBM1714035.1"/>
    <property type="molecule type" value="Genomic_DNA"/>
</dbReference>
<keyword evidence="1" id="KW-0732">Signal</keyword>
<reference evidence="2 3" key="1">
    <citation type="submission" date="2021-01" db="EMBL/GenBank/DDBJ databases">
        <title>Diatom-associated Roseobacters Show Island Model of Population Structure.</title>
        <authorList>
            <person name="Qu L."/>
            <person name="Feng X."/>
            <person name="Chen Y."/>
            <person name="Li L."/>
            <person name="Wang X."/>
            <person name="Hu Z."/>
            <person name="Wang H."/>
            <person name="Luo H."/>
        </authorList>
    </citation>
    <scope>NUCLEOTIDE SEQUENCE [LARGE SCALE GENOMIC DNA]</scope>
    <source>
        <strain evidence="2 3">TR60-84</strain>
    </source>
</reference>
<gene>
    <name evidence="2" type="ORF">JQV55_10705</name>
</gene>
<feature type="chain" id="PRO_5041992332" description="Dihydroxy-acid dehydratase" evidence="1">
    <location>
        <begin position="20"/>
        <end position="194"/>
    </location>
</feature>